<evidence type="ECO:0000313" key="2">
    <source>
        <dbReference type="EMBL" id="KAF0676291.1"/>
    </source>
</evidence>
<gene>
    <name evidence="2" type="ORF">PMES_01022</name>
</gene>
<dbReference type="Proteomes" id="UP000698242">
    <property type="component" value="Unassembled WGS sequence"/>
</dbReference>
<proteinExistence type="predicted"/>
<sequence>MPQMPALLLTRPGAQSHGFAQDCRAAGFAGDIVVSPILSIVHCRPDRPLEPDAAAIFTSVHGVEAAAALWPMAGRRAFAVGARTAAAARAAGAVCLSSAGDMGDLVRLIVREAPDGPLRHLHGTHLAGDLAGMLAAEGFDAAGITVYAQEAAALSTAALGLLRGRVPVIVPLFSPRSAMLLSSASAAAEAPVRAVAMSAAVAACWNGTTPASVVPMPTARAMLDEILRIVVRLAAQT</sequence>
<reference evidence="2" key="1">
    <citation type="submission" date="2013-03" db="EMBL/GenBank/DDBJ databases">
        <title>Genome Sequence of the Profundibacterium mesophilum strain KAUST100406-0324T from Red Sea, a novel genus in the family Rhodobacteraceae.</title>
        <authorList>
            <person name="Essack M."/>
            <person name="Alam I."/>
            <person name="Lafi F."/>
            <person name="Alawi W."/>
            <person name="Kamanu F."/>
            <person name="Al-Suwailem A."/>
            <person name="Lee O.O."/>
            <person name="Xu Y."/>
            <person name="Bajic V."/>
            <person name="Qian P.-Y."/>
            <person name="Archer J."/>
        </authorList>
    </citation>
    <scope>NUCLEOTIDE SEQUENCE</scope>
    <source>
        <strain evidence="2">KAUST100406-0324</strain>
    </source>
</reference>
<dbReference type="Pfam" id="PF02602">
    <property type="entry name" value="HEM4"/>
    <property type="match status" value="1"/>
</dbReference>
<dbReference type="Gene3D" id="3.40.50.10090">
    <property type="match status" value="1"/>
</dbReference>
<keyword evidence="3" id="KW-1185">Reference proteome</keyword>
<dbReference type="EMBL" id="APKE01000014">
    <property type="protein sequence ID" value="KAF0676291.1"/>
    <property type="molecule type" value="Genomic_DNA"/>
</dbReference>
<dbReference type="AlphaFoldDB" id="A0A921TDF6"/>
<keyword evidence="2" id="KW-0456">Lyase</keyword>
<dbReference type="InterPro" id="IPR003754">
    <property type="entry name" value="4pyrrol_synth_uPrphyn_synth"/>
</dbReference>
<evidence type="ECO:0000259" key="1">
    <source>
        <dbReference type="Pfam" id="PF02602"/>
    </source>
</evidence>
<dbReference type="InterPro" id="IPR036108">
    <property type="entry name" value="4pyrrol_syn_uPrphyn_synt_sf"/>
</dbReference>
<dbReference type="EC" id="4.2.1.75" evidence="2"/>
<feature type="domain" description="Tetrapyrrole biosynthesis uroporphyrinogen III synthase" evidence="1">
    <location>
        <begin position="20"/>
        <end position="222"/>
    </location>
</feature>
<name>A0A921TDF6_9RHOB</name>
<dbReference type="GO" id="GO:0033014">
    <property type="term" value="P:tetrapyrrole biosynthetic process"/>
    <property type="evidence" value="ECO:0007669"/>
    <property type="project" value="InterPro"/>
</dbReference>
<accession>A0A921TDF6</accession>
<dbReference type="GO" id="GO:0004852">
    <property type="term" value="F:uroporphyrinogen-III synthase activity"/>
    <property type="evidence" value="ECO:0007669"/>
    <property type="project" value="UniProtKB-EC"/>
</dbReference>
<dbReference type="RefSeq" id="WP_159964439.1">
    <property type="nucleotide sequence ID" value="NZ_APKE01000014.1"/>
</dbReference>
<comment type="caution">
    <text evidence="2">The sequence shown here is derived from an EMBL/GenBank/DDBJ whole genome shotgun (WGS) entry which is preliminary data.</text>
</comment>
<protein>
    <submittedName>
        <fullName evidence="2">Uroporphyrinogen-III synthase</fullName>
        <ecNumber evidence="2">4.2.1.75</ecNumber>
    </submittedName>
</protein>
<evidence type="ECO:0000313" key="3">
    <source>
        <dbReference type="Proteomes" id="UP000698242"/>
    </source>
</evidence>
<dbReference type="SUPFAM" id="SSF69618">
    <property type="entry name" value="HemD-like"/>
    <property type="match status" value="1"/>
</dbReference>
<dbReference type="OrthoDB" id="7204250at2"/>
<organism evidence="2 3">
    <name type="scientific">Profundibacterium mesophilum KAUST100406-0324</name>
    <dbReference type="NCBI Taxonomy" id="1037889"/>
    <lineage>
        <taxon>Bacteria</taxon>
        <taxon>Pseudomonadati</taxon>
        <taxon>Pseudomonadota</taxon>
        <taxon>Alphaproteobacteria</taxon>
        <taxon>Rhodobacterales</taxon>
        <taxon>Roseobacteraceae</taxon>
        <taxon>Profundibacterium</taxon>
    </lineage>
</organism>